<reference evidence="3" key="1">
    <citation type="submission" date="2016-10" db="EMBL/GenBank/DDBJ databases">
        <authorList>
            <person name="Varghese N."/>
            <person name="Submissions S."/>
        </authorList>
    </citation>
    <scope>NUCLEOTIDE SEQUENCE [LARGE SCALE GENOMIC DNA]</scope>
    <source>
        <strain evidence="3">GAS232</strain>
    </source>
</reference>
<gene>
    <name evidence="2" type="ORF">SAMN05444167_3784</name>
</gene>
<dbReference type="AlphaFoldDB" id="A0A1G7Q9F8"/>
<evidence type="ECO:0000313" key="3">
    <source>
        <dbReference type="Proteomes" id="UP000182427"/>
    </source>
</evidence>
<dbReference type="OrthoDB" id="9909717at2"/>
<feature type="compositionally biased region" description="Basic and acidic residues" evidence="1">
    <location>
        <begin position="31"/>
        <end position="41"/>
    </location>
</feature>
<protein>
    <submittedName>
        <fullName evidence="2">Uncharacterized protein</fullName>
    </submittedName>
</protein>
<feature type="region of interest" description="Disordered" evidence="1">
    <location>
        <begin position="1"/>
        <end position="68"/>
    </location>
</feature>
<feature type="compositionally biased region" description="Basic residues" evidence="1">
    <location>
        <begin position="13"/>
        <end position="24"/>
    </location>
</feature>
<dbReference type="Proteomes" id="UP000182427">
    <property type="component" value="Chromosome I"/>
</dbReference>
<sequence>MSFLSHGSSNHNHLSRKIGKKHNSLHTVTATKHEEGDHTQGERPFAPIQYDKDTPPPATPFSNSIFKL</sequence>
<keyword evidence="3" id="KW-1185">Reference proteome</keyword>
<evidence type="ECO:0000256" key="1">
    <source>
        <dbReference type="SAM" id="MobiDB-lite"/>
    </source>
</evidence>
<organism evidence="2 3">
    <name type="scientific">Terriglobus roseus</name>
    <dbReference type="NCBI Taxonomy" id="392734"/>
    <lineage>
        <taxon>Bacteria</taxon>
        <taxon>Pseudomonadati</taxon>
        <taxon>Acidobacteriota</taxon>
        <taxon>Terriglobia</taxon>
        <taxon>Terriglobales</taxon>
        <taxon>Acidobacteriaceae</taxon>
        <taxon>Terriglobus</taxon>
    </lineage>
</organism>
<dbReference type="EMBL" id="LT629690">
    <property type="protein sequence ID" value="SDF94579.1"/>
    <property type="molecule type" value="Genomic_DNA"/>
</dbReference>
<dbReference type="RefSeq" id="WP_083346528.1">
    <property type="nucleotide sequence ID" value="NZ_LT629690.1"/>
</dbReference>
<feature type="compositionally biased region" description="Low complexity" evidence="1">
    <location>
        <begin position="1"/>
        <end position="12"/>
    </location>
</feature>
<evidence type="ECO:0000313" key="2">
    <source>
        <dbReference type="EMBL" id="SDF94579.1"/>
    </source>
</evidence>
<name>A0A1G7Q9F8_9BACT</name>
<proteinExistence type="predicted"/>
<accession>A0A1G7Q9F8</accession>